<gene>
    <name evidence="2" type="ORF">GP486_003289</name>
</gene>
<dbReference type="InterPro" id="IPR003615">
    <property type="entry name" value="HNH_nuc"/>
</dbReference>
<dbReference type="Pfam" id="PF13391">
    <property type="entry name" value="HNH_2"/>
    <property type="match status" value="1"/>
</dbReference>
<evidence type="ECO:0000259" key="1">
    <source>
        <dbReference type="Pfam" id="PF13391"/>
    </source>
</evidence>
<sequence>MSRVTVRRNVHFLDGGNNELLGFWQNGSVVWNQIAEWLHITITLPSMQYAVFRCIESGDPQDPATNHGPSINLSGNNNTVDPGYYVLLSASGEYRNPDPLLSLSFSLTRTLIGEPLDITITEERAIPRSVSHNLSSPDPRVGSPYHFNSKLVIILIVAGQQIALFRQRVRERDDGCVVTGTRALFQDYDIFEAAYIFPLAHLDLWRSGQWSQRIEDDFPNVGASKIHSVQNGILLTQNAHTLFDKYKIAIDPDDNYKITCFVPDILRCDGQYMVQSNYPQHYRPLRSLLKYNFRMAVLCNMKARGPEYDWDEDITPGMDPVAEISNSEKGKLRFELVMAERLNSFIE</sequence>
<dbReference type="Proteomes" id="UP000750711">
    <property type="component" value="Unassembled WGS sequence"/>
</dbReference>
<name>A0A9P8LDJ9_9PEZI</name>
<accession>A0A9P8LDJ9</accession>
<feature type="domain" description="HNH nuclease" evidence="1">
    <location>
        <begin position="176"/>
        <end position="251"/>
    </location>
</feature>
<reference evidence="2" key="1">
    <citation type="submission" date="2021-03" db="EMBL/GenBank/DDBJ databases">
        <title>Comparative genomics and phylogenomic investigation of the class Geoglossomycetes provide insights into ecological specialization and systematics.</title>
        <authorList>
            <person name="Melie T."/>
            <person name="Pirro S."/>
            <person name="Miller A.N."/>
            <person name="Quandt A."/>
        </authorList>
    </citation>
    <scope>NUCLEOTIDE SEQUENCE</scope>
    <source>
        <strain evidence="2">CAQ_001_2017</strain>
    </source>
</reference>
<dbReference type="EMBL" id="JAGHQM010000430">
    <property type="protein sequence ID" value="KAH0562007.1"/>
    <property type="molecule type" value="Genomic_DNA"/>
</dbReference>
<organism evidence="2 3">
    <name type="scientific">Trichoglossum hirsutum</name>
    <dbReference type="NCBI Taxonomy" id="265104"/>
    <lineage>
        <taxon>Eukaryota</taxon>
        <taxon>Fungi</taxon>
        <taxon>Dikarya</taxon>
        <taxon>Ascomycota</taxon>
        <taxon>Pezizomycotina</taxon>
        <taxon>Geoglossomycetes</taxon>
        <taxon>Geoglossales</taxon>
        <taxon>Geoglossaceae</taxon>
        <taxon>Trichoglossum</taxon>
    </lineage>
</organism>
<protein>
    <recommendedName>
        <fullName evidence="1">HNH nuclease domain-containing protein</fullName>
    </recommendedName>
</protein>
<dbReference type="AlphaFoldDB" id="A0A9P8LDJ9"/>
<keyword evidence="3" id="KW-1185">Reference proteome</keyword>
<evidence type="ECO:0000313" key="2">
    <source>
        <dbReference type="EMBL" id="KAH0562007.1"/>
    </source>
</evidence>
<evidence type="ECO:0000313" key="3">
    <source>
        <dbReference type="Proteomes" id="UP000750711"/>
    </source>
</evidence>
<comment type="caution">
    <text evidence="2">The sequence shown here is derived from an EMBL/GenBank/DDBJ whole genome shotgun (WGS) entry which is preliminary data.</text>
</comment>
<proteinExistence type="predicted"/>